<evidence type="ECO:0000313" key="3">
    <source>
        <dbReference type="Proteomes" id="UP001500016"/>
    </source>
</evidence>
<dbReference type="Gene3D" id="1.10.260.40">
    <property type="entry name" value="lambda repressor-like DNA-binding domains"/>
    <property type="match status" value="1"/>
</dbReference>
<dbReference type="InterPro" id="IPR010982">
    <property type="entry name" value="Lambda_DNA-bd_dom_sf"/>
</dbReference>
<gene>
    <name evidence="2" type="ORF">GCM10009801_21330</name>
</gene>
<dbReference type="InterPro" id="IPR011990">
    <property type="entry name" value="TPR-like_helical_dom_sf"/>
</dbReference>
<proteinExistence type="predicted"/>
<organism evidence="2 3">
    <name type="scientific">Streptomyces albiaxialis</name>
    <dbReference type="NCBI Taxonomy" id="329523"/>
    <lineage>
        <taxon>Bacteria</taxon>
        <taxon>Bacillati</taxon>
        <taxon>Actinomycetota</taxon>
        <taxon>Actinomycetes</taxon>
        <taxon>Kitasatosporales</taxon>
        <taxon>Streptomycetaceae</taxon>
        <taxon>Streptomyces</taxon>
    </lineage>
</organism>
<accession>A0ABN2VRU6</accession>
<dbReference type="CDD" id="cd00093">
    <property type="entry name" value="HTH_XRE"/>
    <property type="match status" value="1"/>
</dbReference>
<name>A0ABN2VRU6_9ACTN</name>
<dbReference type="InterPro" id="IPR001387">
    <property type="entry name" value="Cro/C1-type_HTH"/>
</dbReference>
<keyword evidence="3" id="KW-1185">Reference proteome</keyword>
<feature type="domain" description="HTH cro/C1-type" evidence="1">
    <location>
        <begin position="1"/>
        <end position="41"/>
    </location>
</feature>
<reference evidence="2 3" key="1">
    <citation type="journal article" date="2019" name="Int. J. Syst. Evol. Microbiol.">
        <title>The Global Catalogue of Microorganisms (GCM) 10K type strain sequencing project: providing services to taxonomists for standard genome sequencing and annotation.</title>
        <authorList>
            <consortium name="The Broad Institute Genomics Platform"/>
            <consortium name="The Broad Institute Genome Sequencing Center for Infectious Disease"/>
            <person name="Wu L."/>
            <person name="Ma J."/>
        </authorList>
    </citation>
    <scope>NUCLEOTIDE SEQUENCE [LARGE SCALE GENOMIC DNA]</scope>
    <source>
        <strain evidence="2 3">JCM 15478</strain>
    </source>
</reference>
<dbReference type="PROSITE" id="PS50943">
    <property type="entry name" value="HTH_CROC1"/>
    <property type="match status" value="1"/>
</dbReference>
<evidence type="ECO:0000313" key="2">
    <source>
        <dbReference type="EMBL" id="GAA2070525.1"/>
    </source>
</evidence>
<evidence type="ECO:0000259" key="1">
    <source>
        <dbReference type="PROSITE" id="PS50943"/>
    </source>
</evidence>
<dbReference type="SUPFAM" id="SSF47413">
    <property type="entry name" value="lambda repressor-like DNA-binding domains"/>
    <property type="match status" value="1"/>
</dbReference>
<dbReference type="EMBL" id="BAAAPE010000006">
    <property type="protein sequence ID" value="GAA2070525.1"/>
    <property type="molecule type" value="Genomic_DNA"/>
</dbReference>
<sequence length="377" mass="41209">MAGLCGITEAYLSQIERGLKMPSVDVLLLISRELGVSLAVLLDGEQEHARAEACIAPTVTDALMRPPAVRASEAPAPSVLRERVEAAWRMWQTSESRFSEAARILPPLIADVELAARAHRSPGEASARREVLCCTADLYGLLRSYCRRTGRVDLSLMVADRARRAAEDADDPIRIAAAHWNLGHVLLADGDPAGAEAVAEHAIQQVRSTAPGEESPEAVAMVGALDLVAATSCTRRKRWDAATERLDHEAAPRARQVGEGNVQHTVFGPTNVTLHRLSIEMEAGHTAEALRIADEVDVRALPSRERQFTFMLDVARCYAQRREDAAVLVHLLEIETLAPEDLAHSREGRDLVRQLLDRARSTYRAPVSALAERLGML</sequence>
<comment type="caution">
    <text evidence="2">The sequence shown here is derived from an EMBL/GenBank/DDBJ whole genome shotgun (WGS) entry which is preliminary data.</text>
</comment>
<dbReference type="Pfam" id="PF01381">
    <property type="entry name" value="HTH_3"/>
    <property type="match status" value="1"/>
</dbReference>
<dbReference type="Gene3D" id="1.25.40.10">
    <property type="entry name" value="Tetratricopeptide repeat domain"/>
    <property type="match status" value="1"/>
</dbReference>
<protein>
    <submittedName>
        <fullName evidence="2">Helix-turn-helix transcriptional regulator</fullName>
    </submittedName>
</protein>
<dbReference type="Proteomes" id="UP001500016">
    <property type="component" value="Unassembled WGS sequence"/>
</dbReference>